<feature type="domain" description="HTH myb-type" evidence="8">
    <location>
        <begin position="231"/>
        <end position="291"/>
    </location>
</feature>
<feature type="compositionally biased region" description="Basic and acidic residues" evidence="7">
    <location>
        <begin position="132"/>
        <end position="152"/>
    </location>
</feature>
<organism evidence="9">
    <name type="scientific">Rhizophora mucronata</name>
    <name type="common">Asiatic mangrove</name>
    <dbReference type="NCBI Taxonomy" id="61149"/>
    <lineage>
        <taxon>Eukaryota</taxon>
        <taxon>Viridiplantae</taxon>
        <taxon>Streptophyta</taxon>
        <taxon>Embryophyta</taxon>
        <taxon>Tracheophyta</taxon>
        <taxon>Spermatophyta</taxon>
        <taxon>Magnoliopsida</taxon>
        <taxon>eudicotyledons</taxon>
        <taxon>Gunneridae</taxon>
        <taxon>Pentapetalae</taxon>
        <taxon>rosids</taxon>
        <taxon>fabids</taxon>
        <taxon>Malpighiales</taxon>
        <taxon>Rhizophoraceae</taxon>
        <taxon>Rhizophora</taxon>
    </lineage>
</organism>
<feature type="coiled-coil region" evidence="6">
    <location>
        <begin position="26"/>
        <end position="84"/>
    </location>
</feature>
<dbReference type="PROSITE" id="PS51294">
    <property type="entry name" value="HTH_MYB"/>
    <property type="match status" value="1"/>
</dbReference>
<dbReference type="NCBIfam" id="TIGR01557">
    <property type="entry name" value="myb_SHAQKYF"/>
    <property type="match status" value="1"/>
</dbReference>
<dbReference type="GO" id="GO:0005634">
    <property type="term" value="C:nucleus"/>
    <property type="evidence" value="ECO:0007669"/>
    <property type="project" value="UniProtKB-SubCell"/>
</dbReference>
<sequence>MELSLDLSLSYFPKTIGEFLGEVSGIRDGSQKLSKLDDYVQRLEEEMRKIEAFKRELPLSMLLLKDAVARLKEEAMQCNEINDRALIHKILPLKRNSDEDERVKLGIDASDKKNWMSSVQLWNTNNINSDCQKQDSKSDSKQRSDEGDDRSTCENPIQFCHHRNKGGSFVPFKQLPRFEGSGRKEEKEVVSKVIGLSLMSPISEEGSRNLLPKTNVSKQIRVQSVLQQQQGSKKQRRCWSPELHQRFVDALGRLGGPQVATPKQIREHMQEDGLTNDEVKSHLQKYRLHIRKLPTSPAAQPDGLWTAQGHSKLGTSWSSSPLEAPRADESAKSTSSSEAISMEA</sequence>
<evidence type="ECO:0000256" key="1">
    <source>
        <dbReference type="ARBA" id="ARBA00004123"/>
    </source>
</evidence>
<comment type="subcellular location">
    <subcellularLocation>
        <location evidence="1">Nucleus</location>
    </subcellularLocation>
</comment>
<dbReference type="Pfam" id="PF00249">
    <property type="entry name" value="Myb_DNA-binding"/>
    <property type="match status" value="1"/>
</dbReference>
<dbReference type="Gene3D" id="1.10.10.60">
    <property type="entry name" value="Homeodomain-like"/>
    <property type="match status" value="1"/>
</dbReference>
<evidence type="ECO:0000256" key="5">
    <source>
        <dbReference type="ARBA" id="ARBA00023242"/>
    </source>
</evidence>
<evidence type="ECO:0000259" key="8">
    <source>
        <dbReference type="PROSITE" id="PS51294"/>
    </source>
</evidence>
<dbReference type="FunFam" id="1.10.10.60:FF:000007">
    <property type="entry name" value="Two-component response regulator"/>
    <property type="match status" value="1"/>
</dbReference>
<dbReference type="InterPro" id="IPR017930">
    <property type="entry name" value="Myb_dom"/>
</dbReference>
<keyword evidence="2" id="KW-0805">Transcription regulation</keyword>
<feature type="region of interest" description="Disordered" evidence="7">
    <location>
        <begin position="126"/>
        <end position="155"/>
    </location>
</feature>
<dbReference type="GO" id="GO:0003677">
    <property type="term" value="F:DNA binding"/>
    <property type="evidence" value="ECO:0007669"/>
    <property type="project" value="UniProtKB-KW"/>
</dbReference>
<dbReference type="InterPro" id="IPR044787">
    <property type="entry name" value="HHO5-like"/>
</dbReference>
<dbReference type="PANTHER" id="PTHR31003:SF22">
    <property type="entry name" value="TRANSCRIPTION FACTOR HHO5"/>
    <property type="match status" value="1"/>
</dbReference>
<evidence type="ECO:0000256" key="3">
    <source>
        <dbReference type="ARBA" id="ARBA00023125"/>
    </source>
</evidence>
<dbReference type="InterPro" id="IPR058673">
    <property type="entry name" value="HHO5-like_N"/>
</dbReference>
<protein>
    <submittedName>
        <fullName evidence="9">Uncharacterized protein MANES_12G093900</fullName>
    </submittedName>
</protein>
<accession>A0A2P2JI36</accession>
<evidence type="ECO:0000256" key="4">
    <source>
        <dbReference type="ARBA" id="ARBA00023163"/>
    </source>
</evidence>
<evidence type="ECO:0000256" key="2">
    <source>
        <dbReference type="ARBA" id="ARBA00023015"/>
    </source>
</evidence>
<dbReference type="SUPFAM" id="SSF46689">
    <property type="entry name" value="Homeodomain-like"/>
    <property type="match status" value="1"/>
</dbReference>
<dbReference type="GO" id="GO:0003700">
    <property type="term" value="F:DNA-binding transcription factor activity"/>
    <property type="evidence" value="ECO:0007669"/>
    <property type="project" value="InterPro"/>
</dbReference>
<name>A0A2P2JI36_RHIMU</name>
<evidence type="ECO:0000256" key="7">
    <source>
        <dbReference type="SAM" id="MobiDB-lite"/>
    </source>
</evidence>
<keyword evidence="6" id="KW-0175">Coiled coil</keyword>
<keyword evidence="4" id="KW-0804">Transcription</keyword>
<keyword evidence="5" id="KW-0539">Nucleus</keyword>
<dbReference type="AlphaFoldDB" id="A0A2P2JI36"/>
<dbReference type="InterPro" id="IPR001005">
    <property type="entry name" value="SANT/Myb"/>
</dbReference>
<evidence type="ECO:0000256" key="6">
    <source>
        <dbReference type="SAM" id="Coils"/>
    </source>
</evidence>
<proteinExistence type="predicted"/>
<dbReference type="EMBL" id="GGEC01012640">
    <property type="protein sequence ID" value="MBW93123.1"/>
    <property type="molecule type" value="Transcribed_RNA"/>
</dbReference>
<dbReference type="PANTHER" id="PTHR31003">
    <property type="entry name" value="MYB FAMILY TRANSCRIPTION FACTOR"/>
    <property type="match status" value="1"/>
</dbReference>
<dbReference type="InterPro" id="IPR009057">
    <property type="entry name" value="Homeodomain-like_sf"/>
</dbReference>
<feature type="compositionally biased region" description="Low complexity" evidence="7">
    <location>
        <begin position="332"/>
        <end position="344"/>
    </location>
</feature>
<reference evidence="9" key="1">
    <citation type="submission" date="2018-02" db="EMBL/GenBank/DDBJ databases">
        <title>Rhizophora mucronata_Transcriptome.</title>
        <authorList>
            <person name="Meera S.P."/>
            <person name="Sreeshan A."/>
            <person name="Augustine A."/>
        </authorList>
    </citation>
    <scope>NUCLEOTIDE SEQUENCE</scope>
    <source>
        <tissue evidence="9">Leaf</tissue>
    </source>
</reference>
<dbReference type="InterPro" id="IPR006447">
    <property type="entry name" value="Myb_dom_plants"/>
</dbReference>
<evidence type="ECO:0000313" key="9">
    <source>
        <dbReference type="EMBL" id="MBW93123.1"/>
    </source>
</evidence>
<dbReference type="Pfam" id="PF26575">
    <property type="entry name" value="HHO5_N"/>
    <property type="match status" value="1"/>
</dbReference>
<feature type="region of interest" description="Disordered" evidence="7">
    <location>
        <begin position="294"/>
        <end position="344"/>
    </location>
</feature>
<keyword evidence="3" id="KW-0238">DNA-binding</keyword>